<comment type="similarity">
    <text evidence="1">Belongs to the NifX/NifY family.</text>
</comment>
<dbReference type="InterPro" id="IPR034169">
    <property type="entry name" value="NifX-like"/>
</dbReference>
<dbReference type="Gene3D" id="3.30.420.130">
    <property type="entry name" value="Dinitrogenase iron-molybdenum cofactor biosynthesis domain"/>
    <property type="match status" value="1"/>
</dbReference>
<dbReference type="OrthoDB" id="9797941at2"/>
<keyword evidence="2" id="KW-0535">Nitrogen fixation</keyword>
<dbReference type="STRING" id="159087.Daro_1455"/>
<dbReference type="eggNOG" id="COG1433">
    <property type="taxonomic scope" value="Bacteria"/>
</dbReference>
<evidence type="ECO:0000256" key="2">
    <source>
        <dbReference type="ARBA" id="ARBA00023231"/>
    </source>
</evidence>
<evidence type="ECO:0000313" key="5">
    <source>
        <dbReference type="EMBL" id="AAZ46204.1"/>
    </source>
</evidence>
<dbReference type="InterPro" id="IPR036105">
    <property type="entry name" value="DiNase_FeMo-co_biosyn_sf"/>
</dbReference>
<dbReference type="Pfam" id="PF16844">
    <property type="entry name" value="DIMCO_N"/>
    <property type="match status" value="1"/>
</dbReference>
<feature type="domain" description="Dinitrogenase iron-molybdenum cofactor N-terminal" evidence="4">
    <location>
        <begin position="8"/>
        <end position="97"/>
    </location>
</feature>
<dbReference type="PANTHER" id="PTHR33937:SF1">
    <property type="entry name" value="IRON-MOLIBDENUM COFACTOR PROCESSING PROTEIN"/>
    <property type="match status" value="1"/>
</dbReference>
<dbReference type="CDD" id="cd00853">
    <property type="entry name" value="NifX"/>
    <property type="match status" value="1"/>
</dbReference>
<dbReference type="Gene3D" id="1.10.150.590">
    <property type="entry name" value="Dinitrogenase iron-molybdenum cofactor, N-terminal"/>
    <property type="match status" value="1"/>
</dbReference>
<gene>
    <name evidence="5" type="ordered locus">Daro_1455</name>
</gene>
<dbReference type="EMBL" id="CP000089">
    <property type="protein sequence ID" value="AAZ46204.1"/>
    <property type="molecule type" value="Genomic_DNA"/>
</dbReference>
<evidence type="ECO:0000259" key="3">
    <source>
        <dbReference type="Pfam" id="PF02579"/>
    </source>
</evidence>
<dbReference type="Pfam" id="PF02579">
    <property type="entry name" value="Nitro_FeMo-Co"/>
    <property type="match status" value="1"/>
</dbReference>
<sequence length="247" mass="26839">MEKATPPITREAALRIALAARAMPNASLPALIDLIQRRLGDELDEEKLRQVTVTMLKTGFASADGEEDGEDIGIGLEAMKLAVRILWGETQGDESLPRVEAYQAGDMPGSVRVAIASDKGDLLSGHFGSCLRFLVYQVSPDEIRLIDIRDTMDAEFADDKNLWRARLIGDCHVCYVVSIGGPAAAKVIRADIYPIKVPDGGPAVEILQPFQTAMLESPPPWLLKILGVAAEKRLKNYSAQEAVTADE</sequence>
<proteinExistence type="inferred from homology"/>
<name>Q47G27_DECAR</name>
<reference evidence="5" key="1">
    <citation type="submission" date="2005-08" db="EMBL/GenBank/DDBJ databases">
        <title>Complete sequence of Dechloromonas aromatica RCB.</title>
        <authorList>
            <person name="Salinero K.K."/>
            <person name="Copeland A."/>
            <person name="Lucas S."/>
            <person name="Lapidus A."/>
            <person name="Barry K."/>
            <person name="Detter J.C."/>
            <person name="Glavina T."/>
            <person name="Hammon N."/>
            <person name="Israni S."/>
            <person name="Pitluck S."/>
            <person name="Di Bartolo G."/>
            <person name="Trong S."/>
            <person name="Schmutz J."/>
            <person name="Larimer F."/>
            <person name="Land M."/>
            <person name="Ivanova N."/>
            <person name="Richardson P."/>
        </authorList>
    </citation>
    <scope>NUCLEOTIDE SEQUENCE</scope>
    <source>
        <strain evidence="5">RCB</strain>
    </source>
</reference>
<evidence type="ECO:0000259" key="4">
    <source>
        <dbReference type="Pfam" id="PF16844"/>
    </source>
</evidence>
<dbReference type="InterPro" id="IPR051840">
    <property type="entry name" value="NifX/NifY_domain"/>
</dbReference>
<dbReference type="SUPFAM" id="SSF53146">
    <property type="entry name" value="Nitrogenase accessory factor-like"/>
    <property type="match status" value="1"/>
</dbReference>
<dbReference type="PANTHER" id="PTHR33937">
    <property type="entry name" value="IRON-MOLYBDENUM PROTEIN-RELATED-RELATED"/>
    <property type="match status" value="1"/>
</dbReference>
<dbReference type="AlphaFoldDB" id="Q47G27"/>
<dbReference type="InterPro" id="IPR031763">
    <property type="entry name" value="NafY_N"/>
</dbReference>
<feature type="domain" description="Dinitrogenase iron-molybdenum cofactor biosynthesis" evidence="3">
    <location>
        <begin position="120"/>
        <end position="211"/>
    </location>
</feature>
<evidence type="ECO:0000256" key="1">
    <source>
        <dbReference type="ARBA" id="ARBA00010285"/>
    </source>
</evidence>
<dbReference type="KEGG" id="dar:Daro_1455"/>
<organism evidence="5">
    <name type="scientific">Dechloromonas aromatica (strain RCB)</name>
    <dbReference type="NCBI Taxonomy" id="159087"/>
    <lineage>
        <taxon>Bacteria</taxon>
        <taxon>Pseudomonadati</taxon>
        <taxon>Pseudomonadota</taxon>
        <taxon>Betaproteobacteria</taxon>
        <taxon>Rhodocyclales</taxon>
        <taxon>Azonexaceae</taxon>
        <taxon>Dechloromonas</taxon>
    </lineage>
</organism>
<dbReference type="InterPro" id="IPR003731">
    <property type="entry name" value="Di-Nase_FeMo-co_biosynth"/>
</dbReference>
<protein>
    <submittedName>
        <fullName evidence="5">Dinitrogenase iron-molybdenum cofactor biosynthesis</fullName>
    </submittedName>
</protein>
<dbReference type="InterPro" id="IPR038127">
    <property type="entry name" value="NafY_N_sf"/>
</dbReference>
<accession>Q47G27</accession>
<dbReference type="HOGENOM" id="CLU_1128640_0_0_4"/>